<keyword evidence="9" id="KW-1185">Reference proteome</keyword>
<evidence type="ECO:0000256" key="2">
    <source>
        <dbReference type="ARBA" id="ARBA00022525"/>
    </source>
</evidence>
<gene>
    <name evidence="8" type="ORF">LWI28_022149</name>
</gene>
<protein>
    <recommendedName>
        <fullName evidence="7">Gnk2-homologous domain-containing protein</fullName>
    </recommendedName>
</protein>
<dbReference type="InterPro" id="IPR002902">
    <property type="entry name" value="GNK2"/>
</dbReference>
<dbReference type="Gene3D" id="3.30.430.20">
    <property type="entry name" value="Gnk2 domain, C-X8-C-X2-C motif"/>
    <property type="match status" value="2"/>
</dbReference>
<dbReference type="CDD" id="cd23509">
    <property type="entry name" value="Gnk2-like"/>
    <property type="match status" value="1"/>
</dbReference>
<keyword evidence="2" id="KW-0964">Secreted</keyword>
<dbReference type="GO" id="GO:0005576">
    <property type="term" value="C:extracellular region"/>
    <property type="evidence" value="ECO:0007669"/>
    <property type="project" value="UniProtKB-SubCell"/>
</dbReference>
<accession>A0AAD5JRY0</accession>
<evidence type="ECO:0000313" key="9">
    <source>
        <dbReference type="Proteomes" id="UP001064489"/>
    </source>
</evidence>
<organism evidence="8 9">
    <name type="scientific">Acer negundo</name>
    <name type="common">Box elder</name>
    <dbReference type="NCBI Taxonomy" id="4023"/>
    <lineage>
        <taxon>Eukaryota</taxon>
        <taxon>Viridiplantae</taxon>
        <taxon>Streptophyta</taxon>
        <taxon>Embryophyta</taxon>
        <taxon>Tracheophyta</taxon>
        <taxon>Spermatophyta</taxon>
        <taxon>Magnoliopsida</taxon>
        <taxon>eudicotyledons</taxon>
        <taxon>Gunneridae</taxon>
        <taxon>Pentapetalae</taxon>
        <taxon>rosids</taxon>
        <taxon>malvids</taxon>
        <taxon>Sapindales</taxon>
        <taxon>Sapindaceae</taxon>
        <taxon>Hippocastanoideae</taxon>
        <taxon>Acereae</taxon>
        <taxon>Acer</taxon>
    </lineage>
</organism>
<feature type="signal peptide" evidence="6">
    <location>
        <begin position="1"/>
        <end position="19"/>
    </location>
</feature>
<feature type="domain" description="Gnk2-homologous" evidence="7">
    <location>
        <begin position="126"/>
        <end position="210"/>
    </location>
</feature>
<evidence type="ECO:0000256" key="4">
    <source>
        <dbReference type="ARBA" id="ARBA00022737"/>
    </source>
</evidence>
<dbReference type="Pfam" id="PF01657">
    <property type="entry name" value="Stress-antifung"/>
    <property type="match status" value="1"/>
</dbReference>
<comment type="subcellular location">
    <subcellularLocation>
        <location evidence="1">Secreted</location>
    </subcellularLocation>
</comment>
<dbReference type="PROSITE" id="PS51473">
    <property type="entry name" value="GNK2"/>
    <property type="match status" value="2"/>
</dbReference>
<evidence type="ECO:0000256" key="3">
    <source>
        <dbReference type="ARBA" id="ARBA00022729"/>
    </source>
</evidence>
<feature type="domain" description="Gnk2-homologous" evidence="7">
    <location>
        <begin position="21"/>
        <end position="120"/>
    </location>
</feature>
<keyword evidence="3 6" id="KW-0732">Signal</keyword>
<proteinExistence type="inferred from homology"/>
<dbReference type="Proteomes" id="UP001064489">
    <property type="component" value="Chromosome 13"/>
</dbReference>
<dbReference type="PANTHER" id="PTHR32411:SF43">
    <property type="entry name" value="CYSTEINE-RICH REPEAT SECRETORY PROTEIN 38"/>
    <property type="match status" value="1"/>
</dbReference>
<dbReference type="InterPro" id="IPR038408">
    <property type="entry name" value="GNK2_sf"/>
</dbReference>
<evidence type="ECO:0000313" key="8">
    <source>
        <dbReference type="EMBL" id="KAI9198789.1"/>
    </source>
</evidence>
<evidence type="ECO:0000259" key="7">
    <source>
        <dbReference type="PROSITE" id="PS51473"/>
    </source>
</evidence>
<dbReference type="InterPro" id="IPR050581">
    <property type="entry name" value="CRR_secretory_protein"/>
</dbReference>
<reference evidence="8 9" key="1">
    <citation type="journal article" date="2022" name="Plant J.">
        <title>Strategies of tolerance reflected in two North American maple genomes.</title>
        <authorList>
            <person name="McEvoy S.L."/>
            <person name="Sezen U.U."/>
            <person name="Trouern-Trend A."/>
            <person name="McMahon S.M."/>
            <person name="Schaberg P.G."/>
            <person name="Yang J."/>
            <person name="Wegrzyn J.L."/>
            <person name="Swenson N.G."/>
        </authorList>
    </citation>
    <scope>NUCLEOTIDE SEQUENCE [LARGE SCALE GENOMIC DNA]</scope>
    <source>
        <strain evidence="8">91603</strain>
    </source>
</reference>
<evidence type="ECO:0000256" key="1">
    <source>
        <dbReference type="ARBA" id="ARBA00004613"/>
    </source>
</evidence>
<dbReference type="PANTHER" id="PTHR32411">
    <property type="entry name" value="CYSTEINE-RICH REPEAT SECRETORY PROTEIN 38-RELATED"/>
    <property type="match status" value="1"/>
</dbReference>
<comment type="similarity">
    <text evidence="5">Belongs to the cysteine-rich repeat secretory protein family.</text>
</comment>
<evidence type="ECO:0000256" key="6">
    <source>
        <dbReference type="SAM" id="SignalP"/>
    </source>
</evidence>
<sequence length="210" mass="23553">MFLLYLWTIFALMISSSTCQSNNYHFCSSPPNDTAATKNYISKLDSVLNSLPTKASVNSFYNESSEGVYILFLCRGDVSAATCQTCVKNATQVIRQQCSSNRTAIIWYNECMLHYSNTNFFGLLRSSPDFLMWNTDNITVPDEPNYGALGLVYSLIDYASNTYMKLGTNDRIVVSNGSRHGYALVQCARDIDNSSCCSCLWILTEKIQKC</sequence>
<feature type="chain" id="PRO_5042155690" description="Gnk2-homologous domain-containing protein" evidence="6">
    <location>
        <begin position="20"/>
        <end position="210"/>
    </location>
</feature>
<name>A0AAD5JRY0_ACENE</name>
<comment type="caution">
    <text evidence="8">The sequence shown here is derived from an EMBL/GenBank/DDBJ whole genome shotgun (WGS) entry which is preliminary data.</text>
</comment>
<dbReference type="EMBL" id="JAJSOW010000002">
    <property type="protein sequence ID" value="KAI9198789.1"/>
    <property type="molecule type" value="Genomic_DNA"/>
</dbReference>
<keyword evidence="4" id="KW-0677">Repeat</keyword>
<dbReference type="AlphaFoldDB" id="A0AAD5JRY0"/>
<evidence type="ECO:0000256" key="5">
    <source>
        <dbReference type="ARBA" id="ARBA00038515"/>
    </source>
</evidence>